<feature type="modified residue" description="Phosphohistidine" evidence="1">
    <location>
        <position position="60"/>
    </location>
</feature>
<sequence length="112" mass="12679">MEIGELNRAGIDYADGLRRMSGNEALYHKFLKKFLQDTSMIRLKDCLREGDMQGTYEAAHTLKGTSGTLGMYELAECCDAVCKKIRNGEADFDIDAVYDRYDIAIQAIERIE</sequence>
<name>A0AAU8AAI0_9FIRM</name>
<organism evidence="3">
    <name type="scientific">Christensenella massiliensis</name>
    <dbReference type="NCBI Taxonomy" id="1805714"/>
    <lineage>
        <taxon>Bacteria</taxon>
        <taxon>Bacillati</taxon>
        <taxon>Bacillota</taxon>
        <taxon>Clostridia</taxon>
        <taxon>Christensenellales</taxon>
        <taxon>Christensenellaceae</taxon>
        <taxon>Christensenella</taxon>
    </lineage>
</organism>
<dbReference type="PROSITE" id="PS50894">
    <property type="entry name" value="HPT"/>
    <property type="match status" value="1"/>
</dbReference>
<dbReference type="GO" id="GO:0000160">
    <property type="term" value="P:phosphorelay signal transduction system"/>
    <property type="evidence" value="ECO:0007669"/>
    <property type="project" value="InterPro"/>
</dbReference>
<evidence type="ECO:0000256" key="1">
    <source>
        <dbReference type="PROSITE-ProRule" id="PRU00110"/>
    </source>
</evidence>
<dbReference type="AlphaFoldDB" id="A0AAU8AAI0"/>
<dbReference type="InterPro" id="IPR008207">
    <property type="entry name" value="Sig_transdc_His_kin_Hpt_dom"/>
</dbReference>
<protein>
    <submittedName>
        <fullName evidence="3">Hpt domain-containing protein</fullName>
    </submittedName>
</protein>
<keyword evidence="1" id="KW-0597">Phosphoprotein</keyword>
<dbReference type="RefSeq" id="WP_079547031.1">
    <property type="nucleotide sequence ID" value="NZ_CP117826.1"/>
</dbReference>
<proteinExistence type="predicted"/>
<evidence type="ECO:0000259" key="2">
    <source>
        <dbReference type="PROSITE" id="PS50894"/>
    </source>
</evidence>
<feature type="domain" description="HPt" evidence="2">
    <location>
        <begin position="19"/>
        <end position="112"/>
    </location>
</feature>
<dbReference type="InterPro" id="IPR036641">
    <property type="entry name" value="HPT_dom_sf"/>
</dbReference>
<reference evidence="3" key="1">
    <citation type="submission" date="2023-02" db="EMBL/GenBank/DDBJ databases">
        <title>Gut commensal Christensenella minuta modulates host metabolism via a new class of secondary bile acids.</title>
        <authorList>
            <person name="Liu C."/>
        </authorList>
    </citation>
    <scope>NUCLEOTIDE SEQUENCE</scope>
    <source>
        <strain evidence="3">CA70</strain>
    </source>
</reference>
<dbReference type="EMBL" id="CP117826">
    <property type="protein sequence ID" value="XCC63118.1"/>
    <property type="molecule type" value="Genomic_DNA"/>
</dbReference>
<dbReference type="SUPFAM" id="SSF47226">
    <property type="entry name" value="Histidine-containing phosphotransfer domain, HPT domain"/>
    <property type="match status" value="1"/>
</dbReference>
<dbReference type="Gene3D" id="1.20.120.160">
    <property type="entry name" value="HPT domain"/>
    <property type="match status" value="1"/>
</dbReference>
<gene>
    <name evidence="3" type="ORF">PUP29_04175</name>
</gene>
<dbReference type="Pfam" id="PF01627">
    <property type="entry name" value="Hpt"/>
    <property type="match status" value="1"/>
</dbReference>
<accession>A0AAU8AAI0</accession>
<evidence type="ECO:0000313" key="3">
    <source>
        <dbReference type="EMBL" id="XCC63118.1"/>
    </source>
</evidence>